<dbReference type="InterPro" id="IPR006976">
    <property type="entry name" value="VanZ-like"/>
</dbReference>
<dbReference type="PANTHER" id="PTHR36834">
    <property type="entry name" value="MEMBRANE PROTEIN-RELATED"/>
    <property type="match status" value="1"/>
</dbReference>
<feature type="transmembrane region" description="Helical" evidence="1">
    <location>
        <begin position="6"/>
        <end position="31"/>
    </location>
</feature>
<dbReference type="InterPro" id="IPR053150">
    <property type="entry name" value="Teicoplanin_resist-assoc"/>
</dbReference>
<feature type="transmembrane region" description="Helical" evidence="1">
    <location>
        <begin position="163"/>
        <end position="184"/>
    </location>
</feature>
<evidence type="ECO:0000313" key="4">
    <source>
        <dbReference type="Proteomes" id="UP000024001"/>
    </source>
</evidence>
<sequence length="354" mass="37403">MGGQVFPAVVAILFGGLVGLVLFVPLVAVSYRRRGRLTLGRMAFWAASLVYFMAIWTYTLLPLPASDDYRCVGAVLSLEPTVNDVVGAFADGSPFTDIRLLQVVLNVLLFIPLGVLIRVVGRRGIVVGVLAGFVLSLLIETTQLTGVWGIFPCGYRLFDVGDLLTNTLGALVGSILGLLVPSRLRGVEKAADAGAPRPVTRGRRLLGAVCDLLGATIVGGAVGTVVQLFLQFALRREDLVADAVIADIATGWVPIVLWLGVVLATGRSIGDLAVELRYEGGRLPELAARLLRFIGGIGGYLLLGQIFGDAGILVFVFFVTSTVLLFTTRAGRGLPGLVTGRELVDARSSAPAPH</sequence>
<dbReference type="EMBL" id="JFYO01000005">
    <property type="protein sequence ID" value="EZP27585.1"/>
    <property type="molecule type" value="Genomic_DNA"/>
</dbReference>
<dbReference type="Proteomes" id="UP000024001">
    <property type="component" value="Unassembled WGS sequence"/>
</dbReference>
<dbReference type="Pfam" id="PF04892">
    <property type="entry name" value="VanZ"/>
    <property type="match status" value="1"/>
</dbReference>
<feature type="transmembrane region" description="Helical" evidence="1">
    <location>
        <begin position="127"/>
        <end position="151"/>
    </location>
</feature>
<dbReference type="PATRIC" id="fig|273677.3.peg.1556"/>
<dbReference type="KEGG" id="moo:BWL13_00105"/>
<feature type="transmembrane region" description="Helical" evidence="1">
    <location>
        <begin position="43"/>
        <end position="61"/>
    </location>
</feature>
<dbReference type="AlphaFoldDB" id="A0A031FVD2"/>
<gene>
    <name evidence="3" type="ORF">BW34_01574</name>
</gene>
<protein>
    <submittedName>
        <fullName evidence="3">VanZ family protein</fullName>
    </submittedName>
</protein>
<evidence type="ECO:0000259" key="2">
    <source>
        <dbReference type="Pfam" id="PF04892"/>
    </source>
</evidence>
<dbReference type="PANTHER" id="PTHR36834:SF1">
    <property type="entry name" value="INTEGRAL MEMBRANE PROTEIN"/>
    <property type="match status" value="1"/>
</dbReference>
<name>A0A031FVD2_9MICO</name>
<feature type="domain" description="VanZ-like" evidence="2">
    <location>
        <begin position="49"/>
        <end position="178"/>
    </location>
</feature>
<reference evidence="3 4" key="1">
    <citation type="submission" date="2014-03" db="EMBL/GenBank/DDBJ databases">
        <title>Draft Genome Sequences of 13 Willow Endophytes.</title>
        <authorList>
            <person name="Gan H.Y."/>
            <person name="Gan H.M."/>
            <person name="Savka M.A."/>
            <person name="Hudson A.O."/>
        </authorList>
    </citation>
    <scope>NUCLEOTIDE SEQUENCE [LARGE SCALE GENOMIC DNA]</scope>
    <source>
        <strain evidence="3 4">RIT293</strain>
    </source>
</reference>
<dbReference type="GeneID" id="91430524"/>
<dbReference type="RefSeq" id="WP_036311045.1">
    <property type="nucleotide sequence ID" value="NZ_CP031421.1"/>
</dbReference>
<feature type="transmembrane region" description="Helical" evidence="1">
    <location>
        <begin position="244"/>
        <end position="265"/>
    </location>
</feature>
<accession>A0A031FVD2</accession>
<feature type="transmembrane region" description="Helical" evidence="1">
    <location>
        <begin position="205"/>
        <end position="232"/>
    </location>
</feature>
<keyword evidence="4" id="KW-1185">Reference proteome</keyword>
<comment type="caution">
    <text evidence="3">The sequence shown here is derived from an EMBL/GenBank/DDBJ whole genome shotgun (WGS) entry which is preliminary data.</text>
</comment>
<evidence type="ECO:0000313" key="3">
    <source>
        <dbReference type="EMBL" id="EZP27585.1"/>
    </source>
</evidence>
<keyword evidence="1" id="KW-1133">Transmembrane helix</keyword>
<feature type="transmembrane region" description="Helical" evidence="1">
    <location>
        <begin position="100"/>
        <end position="120"/>
    </location>
</feature>
<dbReference type="eggNOG" id="COG4767">
    <property type="taxonomic scope" value="Bacteria"/>
</dbReference>
<organism evidence="3 4">
    <name type="scientific">Microbacterium oleivorans</name>
    <dbReference type="NCBI Taxonomy" id="273677"/>
    <lineage>
        <taxon>Bacteria</taxon>
        <taxon>Bacillati</taxon>
        <taxon>Actinomycetota</taxon>
        <taxon>Actinomycetes</taxon>
        <taxon>Micrococcales</taxon>
        <taxon>Microbacteriaceae</taxon>
        <taxon>Microbacterium</taxon>
    </lineage>
</organism>
<keyword evidence="1" id="KW-0472">Membrane</keyword>
<proteinExistence type="predicted"/>
<dbReference type="OrthoDB" id="4822551at2"/>
<evidence type="ECO:0000256" key="1">
    <source>
        <dbReference type="SAM" id="Phobius"/>
    </source>
</evidence>
<keyword evidence="1" id="KW-0812">Transmembrane</keyword>